<dbReference type="Proteomes" id="UP000636800">
    <property type="component" value="Chromosome 6"/>
</dbReference>
<keyword evidence="2" id="KW-1185">Reference proteome</keyword>
<gene>
    <name evidence="1" type="ORF">HPP92_013796</name>
</gene>
<reference evidence="1 2" key="1">
    <citation type="journal article" date="2020" name="Nat. Food">
        <title>A phased Vanilla planifolia genome enables genetic improvement of flavour and production.</title>
        <authorList>
            <person name="Hasing T."/>
            <person name="Tang H."/>
            <person name="Brym M."/>
            <person name="Khazi F."/>
            <person name="Huang T."/>
            <person name="Chambers A.H."/>
        </authorList>
    </citation>
    <scope>NUCLEOTIDE SEQUENCE [LARGE SCALE GENOMIC DNA]</scope>
    <source>
        <tissue evidence="1">Leaf</tissue>
    </source>
</reference>
<protein>
    <submittedName>
        <fullName evidence="1">Uncharacterized protein</fullName>
    </submittedName>
</protein>
<dbReference type="AlphaFoldDB" id="A0A835QVF1"/>
<accession>A0A835QVF1</accession>
<organism evidence="1 2">
    <name type="scientific">Vanilla planifolia</name>
    <name type="common">Vanilla</name>
    <dbReference type="NCBI Taxonomy" id="51239"/>
    <lineage>
        <taxon>Eukaryota</taxon>
        <taxon>Viridiplantae</taxon>
        <taxon>Streptophyta</taxon>
        <taxon>Embryophyta</taxon>
        <taxon>Tracheophyta</taxon>
        <taxon>Spermatophyta</taxon>
        <taxon>Magnoliopsida</taxon>
        <taxon>Liliopsida</taxon>
        <taxon>Asparagales</taxon>
        <taxon>Orchidaceae</taxon>
        <taxon>Vanilloideae</taxon>
        <taxon>Vanilleae</taxon>
        <taxon>Vanilla</taxon>
    </lineage>
</organism>
<sequence length="131" mass="14487">MRAYQIKTASKAAQGLVLLERTPPSAQDRFFPQMINFQQHHDCNEASGPKTSAKSFFRRLATDPLGGGLHPQPRNSAFIAFCCGPGLLKEWPFSSDKLTEQPSKILTLMAVAVECVIFELPTSHADRTNII</sequence>
<evidence type="ECO:0000313" key="2">
    <source>
        <dbReference type="Proteomes" id="UP000636800"/>
    </source>
</evidence>
<dbReference type="OrthoDB" id="6123450at2759"/>
<proteinExistence type="predicted"/>
<comment type="caution">
    <text evidence="1">The sequence shown here is derived from an EMBL/GenBank/DDBJ whole genome shotgun (WGS) entry which is preliminary data.</text>
</comment>
<dbReference type="EMBL" id="JADCNL010000006">
    <property type="protein sequence ID" value="KAG0476955.1"/>
    <property type="molecule type" value="Genomic_DNA"/>
</dbReference>
<name>A0A835QVF1_VANPL</name>
<evidence type="ECO:0000313" key="1">
    <source>
        <dbReference type="EMBL" id="KAG0476955.1"/>
    </source>
</evidence>